<sequence length="148" mass="15546">AELAAGDVVEVGTLGGKLGRVVERRNGQVVVAVGGIKLTVPAKSLARTTRQIAREVVAPVYGDVPDVQARSEVDVRGMRVGEVDDLVMHALDSAVRADLKAIRIIHGKGTGALRERVAEMLKKDTRVAGFRLGAWNEGGDGVTVADIG</sequence>
<accession>A0A6J4M0K1</accession>
<dbReference type="AlphaFoldDB" id="A0A6J4M0K1"/>
<dbReference type="Pfam" id="PF20297">
    <property type="entry name" value="MSSS"/>
    <property type="match status" value="1"/>
</dbReference>
<gene>
    <name evidence="2" type="ORF">AVDCRST_MAG11-3257</name>
</gene>
<proteinExistence type="predicted"/>
<dbReference type="Pfam" id="PF01713">
    <property type="entry name" value="Smr"/>
    <property type="match status" value="1"/>
</dbReference>
<organism evidence="2">
    <name type="scientific">uncultured Gemmatimonadaceae bacterium</name>
    <dbReference type="NCBI Taxonomy" id="246130"/>
    <lineage>
        <taxon>Bacteria</taxon>
        <taxon>Pseudomonadati</taxon>
        <taxon>Gemmatimonadota</taxon>
        <taxon>Gemmatimonadia</taxon>
        <taxon>Gemmatimonadales</taxon>
        <taxon>Gemmatimonadaceae</taxon>
        <taxon>environmental samples</taxon>
    </lineage>
</organism>
<dbReference type="PROSITE" id="PS50828">
    <property type="entry name" value="SMR"/>
    <property type="match status" value="1"/>
</dbReference>
<feature type="non-terminal residue" evidence="2">
    <location>
        <position position="1"/>
    </location>
</feature>
<dbReference type="EMBL" id="CADCTU010000710">
    <property type="protein sequence ID" value="CAA9346566.1"/>
    <property type="molecule type" value="Genomic_DNA"/>
</dbReference>
<dbReference type="SMART" id="SM00463">
    <property type="entry name" value="SMR"/>
    <property type="match status" value="1"/>
</dbReference>
<name>A0A6J4M0K1_9BACT</name>
<dbReference type="InterPro" id="IPR036063">
    <property type="entry name" value="Smr_dom_sf"/>
</dbReference>
<protein>
    <submittedName>
        <fullName evidence="2">Recombination inhibitory protein MutS2</fullName>
    </submittedName>
</protein>
<feature type="domain" description="Smr" evidence="1">
    <location>
        <begin position="73"/>
        <end position="148"/>
    </location>
</feature>
<dbReference type="Gene3D" id="3.30.1370.110">
    <property type="match status" value="1"/>
</dbReference>
<reference evidence="2" key="1">
    <citation type="submission" date="2020-02" db="EMBL/GenBank/DDBJ databases">
        <authorList>
            <person name="Meier V. D."/>
        </authorList>
    </citation>
    <scope>NUCLEOTIDE SEQUENCE</scope>
    <source>
        <strain evidence="2">AVDCRST_MAG11</strain>
    </source>
</reference>
<dbReference type="InterPro" id="IPR002625">
    <property type="entry name" value="Smr_dom"/>
</dbReference>
<evidence type="ECO:0000313" key="2">
    <source>
        <dbReference type="EMBL" id="CAA9346566.1"/>
    </source>
</evidence>
<dbReference type="SUPFAM" id="SSF160443">
    <property type="entry name" value="SMR domain-like"/>
    <property type="match status" value="1"/>
</dbReference>
<dbReference type="InterPro" id="IPR046893">
    <property type="entry name" value="MSSS"/>
</dbReference>
<evidence type="ECO:0000259" key="1">
    <source>
        <dbReference type="PROSITE" id="PS50828"/>
    </source>
</evidence>